<reference evidence="2" key="1">
    <citation type="journal article" date="2021" name="PeerJ">
        <title>Extensive microbial diversity within the chicken gut microbiome revealed by metagenomics and culture.</title>
        <authorList>
            <person name="Gilroy R."/>
            <person name="Ravi A."/>
            <person name="Getino M."/>
            <person name="Pursley I."/>
            <person name="Horton D.L."/>
            <person name="Alikhan N.F."/>
            <person name="Baker D."/>
            <person name="Gharbi K."/>
            <person name="Hall N."/>
            <person name="Watson M."/>
            <person name="Adriaenssens E.M."/>
            <person name="Foster-Nyarko E."/>
            <person name="Jarju S."/>
            <person name="Secka A."/>
            <person name="Antonio M."/>
            <person name="Oren A."/>
            <person name="Chaudhuri R.R."/>
            <person name="La Ragione R."/>
            <person name="Hildebrand F."/>
            <person name="Pallen M.J."/>
        </authorList>
    </citation>
    <scope>NUCLEOTIDE SEQUENCE</scope>
    <source>
        <strain evidence="2">ChiHecec2B26-446</strain>
    </source>
</reference>
<dbReference type="Pfam" id="PF04754">
    <property type="entry name" value="Transposase_31"/>
    <property type="match status" value="1"/>
</dbReference>
<evidence type="ECO:0000313" key="2">
    <source>
        <dbReference type="EMBL" id="HIW00519.1"/>
    </source>
</evidence>
<proteinExistence type="predicted"/>
<feature type="domain" description="Transposase (putative) YhgA-like" evidence="1">
    <location>
        <begin position="8"/>
        <end position="179"/>
    </location>
</feature>
<organism evidence="2 3">
    <name type="scientific">Candidatus Desulfovibrio intestinipullorum</name>
    <dbReference type="NCBI Taxonomy" id="2838536"/>
    <lineage>
        <taxon>Bacteria</taxon>
        <taxon>Pseudomonadati</taxon>
        <taxon>Thermodesulfobacteriota</taxon>
        <taxon>Desulfovibrionia</taxon>
        <taxon>Desulfovibrionales</taxon>
        <taxon>Desulfovibrionaceae</taxon>
        <taxon>Desulfovibrio</taxon>
    </lineage>
</organism>
<dbReference type="InterPro" id="IPR051699">
    <property type="entry name" value="Rpn/YhgA-like_nuclease"/>
</dbReference>
<evidence type="ECO:0000313" key="3">
    <source>
        <dbReference type="Proteomes" id="UP000886752"/>
    </source>
</evidence>
<dbReference type="AlphaFoldDB" id="A0A9D1PVW8"/>
<reference evidence="2" key="2">
    <citation type="submission" date="2021-04" db="EMBL/GenBank/DDBJ databases">
        <authorList>
            <person name="Gilroy R."/>
        </authorList>
    </citation>
    <scope>NUCLEOTIDE SEQUENCE</scope>
    <source>
        <strain evidence="2">ChiHecec2B26-446</strain>
    </source>
</reference>
<sequence length="331" mass="38427">MSQNRLTHDPVYKKLFSDPEMVKSLLEEFVPDAFVQELDYSTLNRCSGNYVTDDLRERHSDIVWRVGWKNGTYCYIVILLEFQSRTDHWMALRMLAYTALLLQDLVKTEQISSEHTLPAVFPIVLYNGLRPWSAPRDMFTLYGPMPESVRQYCPRQRYLLIDENRITEAQLAQSIGLSGYLFKLERSKNIDVTRQFIKEIILRFKEKYSGSLKVIAEWLSHILSVKANITEKIHEINDLQEIETMLEENAANWKYEYIDLGRKEGRKEGRLESAQDSVLRLLEVRFGAVPAAVRTSVQAISSLDMAKDLLTVAYRARDMQDFEQILAKSIG</sequence>
<dbReference type="InterPro" id="IPR006842">
    <property type="entry name" value="Transposase_31"/>
</dbReference>
<comment type="caution">
    <text evidence="2">The sequence shown here is derived from an EMBL/GenBank/DDBJ whole genome shotgun (WGS) entry which is preliminary data.</text>
</comment>
<dbReference type="Proteomes" id="UP000886752">
    <property type="component" value="Unassembled WGS sequence"/>
</dbReference>
<dbReference type="PANTHER" id="PTHR34611">
    <property type="match status" value="1"/>
</dbReference>
<protein>
    <submittedName>
        <fullName evidence="2">Rpn family recombination-promoting nuclease/putative transposase</fullName>
    </submittedName>
</protein>
<dbReference type="EMBL" id="DXHV01000053">
    <property type="protein sequence ID" value="HIW00519.1"/>
    <property type="molecule type" value="Genomic_DNA"/>
</dbReference>
<dbReference type="PANTHER" id="PTHR34611:SF2">
    <property type="entry name" value="INACTIVE RECOMBINATION-PROMOTING NUCLEASE-LIKE PROTEIN RPNE-RELATED"/>
    <property type="match status" value="1"/>
</dbReference>
<name>A0A9D1PVW8_9BACT</name>
<accession>A0A9D1PVW8</accession>
<evidence type="ECO:0000259" key="1">
    <source>
        <dbReference type="Pfam" id="PF04754"/>
    </source>
</evidence>
<gene>
    <name evidence="2" type="ORF">H9894_04945</name>
</gene>